<organism evidence="1 2">
    <name type="scientific">Mucisphaera calidilacus</name>
    <dbReference type="NCBI Taxonomy" id="2527982"/>
    <lineage>
        <taxon>Bacteria</taxon>
        <taxon>Pseudomonadati</taxon>
        <taxon>Planctomycetota</taxon>
        <taxon>Phycisphaerae</taxon>
        <taxon>Phycisphaerales</taxon>
        <taxon>Phycisphaeraceae</taxon>
        <taxon>Mucisphaera</taxon>
    </lineage>
</organism>
<name>A0A518BYC1_9BACT</name>
<dbReference type="RefSeq" id="WP_145446169.1">
    <property type="nucleotide sequence ID" value="NZ_CP036280.1"/>
</dbReference>
<dbReference type="KEGG" id="mcad:Pan265_18380"/>
<evidence type="ECO:0000313" key="2">
    <source>
        <dbReference type="Proteomes" id="UP000320386"/>
    </source>
</evidence>
<gene>
    <name evidence="1" type="ORF">Pan265_18380</name>
</gene>
<protein>
    <submittedName>
        <fullName evidence="1">Uncharacterized protein</fullName>
    </submittedName>
</protein>
<proteinExistence type="predicted"/>
<dbReference type="AlphaFoldDB" id="A0A518BYC1"/>
<sequence>MGRRTLGCLLAVNAMLLFGIAFTSFIPQPQPALAQNLGRGNYLMIAGDATGRSSQAALYIVNLSNSRVISGFFNASTNRFEFIAARDLTRDLAEAEAQRSRRTR</sequence>
<reference evidence="1 2" key="1">
    <citation type="submission" date="2019-02" db="EMBL/GenBank/DDBJ databases">
        <title>Deep-cultivation of Planctomycetes and their phenomic and genomic characterization uncovers novel biology.</title>
        <authorList>
            <person name="Wiegand S."/>
            <person name="Jogler M."/>
            <person name="Boedeker C."/>
            <person name="Pinto D."/>
            <person name="Vollmers J."/>
            <person name="Rivas-Marin E."/>
            <person name="Kohn T."/>
            <person name="Peeters S.H."/>
            <person name="Heuer A."/>
            <person name="Rast P."/>
            <person name="Oberbeckmann S."/>
            <person name="Bunk B."/>
            <person name="Jeske O."/>
            <person name="Meyerdierks A."/>
            <person name="Storesund J.E."/>
            <person name="Kallscheuer N."/>
            <person name="Luecker S."/>
            <person name="Lage O.M."/>
            <person name="Pohl T."/>
            <person name="Merkel B.J."/>
            <person name="Hornburger P."/>
            <person name="Mueller R.-W."/>
            <person name="Bruemmer F."/>
            <person name="Labrenz M."/>
            <person name="Spormann A.M."/>
            <person name="Op den Camp H."/>
            <person name="Overmann J."/>
            <person name="Amann R."/>
            <person name="Jetten M.S.M."/>
            <person name="Mascher T."/>
            <person name="Medema M.H."/>
            <person name="Devos D.P."/>
            <person name="Kaster A.-K."/>
            <person name="Ovreas L."/>
            <person name="Rohde M."/>
            <person name="Galperin M.Y."/>
            <person name="Jogler C."/>
        </authorList>
    </citation>
    <scope>NUCLEOTIDE SEQUENCE [LARGE SCALE GENOMIC DNA]</scope>
    <source>
        <strain evidence="1 2">Pan265</strain>
    </source>
</reference>
<accession>A0A518BYC1</accession>
<evidence type="ECO:0000313" key="1">
    <source>
        <dbReference type="EMBL" id="QDU71979.1"/>
    </source>
</evidence>
<keyword evidence="2" id="KW-1185">Reference proteome</keyword>
<dbReference type="Proteomes" id="UP000320386">
    <property type="component" value="Chromosome"/>
</dbReference>
<dbReference type="EMBL" id="CP036280">
    <property type="protein sequence ID" value="QDU71979.1"/>
    <property type="molecule type" value="Genomic_DNA"/>
</dbReference>